<keyword evidence="2" id="KW-1185">Reference proteome</keyword>
<reference evidence="1" key="1">
    <citation type="submission" date="2023-03" db="EMBL/GenBank/DDBJ databases">
        <title>Mating type loci evolution in Malassezia.</title>
        <authorList>
            <person name="Coelho M.A."/>
        </authorList>
    </citation>
    <scope>NUCLEOTIDE SEQUENCE</scope>
    <source>
        <strain evidence="1">CBS 11721</strain>
    </source>
</reference>
<accession>A0AAF0EXV3</accession>
<protein>
    <submittedName>
        <fullName evidence="1">Uncharacterized protein</fullName>
    </submittedName>
</protein>
<dbReference type="Proteomes" id="UP001219933">
    <property type="component" value="Chromosome 4"/>
</dbReference>
<name>A0AAF0EXV3_9BASI</name>
<dbReference type="AlphaFoldDB" id="A0AAF0EXV3"/>
<evidence type="ECO:0000313" key="2">
    <source>
        <dbReference type="Proteomes" id="UP001219933"/>
    </source>
</evidence>
<proteinExistence type="predicted"/>
<gene>
    <name evidence="1" type="ORF">MCUN1_003159</name>
</gene>
<dbReference type="EMBL" id="CP119880">
    <property type="protein sequence ID" value="WFD36281.1"/>
    <property type="molecule type" value="Genomic_DNA"/>
</dbReference>
<sequence>MKPADRAAALLSARVVALSNVPRSVVPPDIHRLAASTSVDFVRTPQLQPSGTVLVTLADGKAAADFACRSHGLALGGAVLHARQINIADGLSMIRAPYAARPSVTAALDMIAGHAMRTVLLRGIPPKTTPEKLDKKLRRSYALDDGVLHVPLFAGVRRHERARSYAAPARP</sequence>
<organism evidence="1 2">
    <name type="scientific">Malassezia cuniculi</name>
    <dbReference type="NCBI Taxonomy" id="948313"/>
    <lineage>
        <taxon>Eukaryota</taxon>
        <taxon>Fungi</taxon>
        <taxon>Dikarya</taxon>
        <taxon>Basidiomycota</taxon>
        <taxon>Ustilaginomycotina</taxon>
        <taxon>Malasseziomycetes</taxon>
        <taxon>Malasseziales</taxon>
        <taxon>Malasseziaceae</taxon>
        <taxon>Malassezia</taxon>
    </lineage>
</organism>
<evidence type="ECO:0000313" key="1">
    <source>
        <dbReference type="EMBL" id="WFD36281.1"/>
    </source>
</evidence>